<comment type="caution">
    <text evidence="1">The sequence shown here is derived from an EMBL/GenBank/DDBJ whole genome shotgun (WGS) entry which is preliminary data.</text>
</comment>
<proteinExistence type="predicted"/>
<protein>
    <submittedName>
        <fullName evidence="1">Uncharacterized protein</fullName>
    </submittedName>
</protein>
<accession>A0A951PK84</accession>
<evidence type="ECO:0000313" key="1">
    <source>
        <dbReference type="EMBL" id="MBW4545166.1"/>
    </source>
</evidence>
<reference evidence="1" key="2">
    <citation type="journal article" date="2022" name="Microbiol. Resour. Announc.">
        <title>Metagenome Sequencing to Explore Phylogenomics of Terrestrial Cyanobacteria.</title>
        <authorList>
            <person name="Ward R.D."/>
            <person name="Stajich J.E."/>
            <person name="Johansen J.R."/>
            <person name="Huntemann M."/>
            <person name="Clum A."/>
            <person name="Foster B."/>
            <person name="Foster B."/>
            <person name="Roux S."/>
            <person name="Palaniappan K."/>
            <person name="Varghese N."/>
            <person name="Mukherjee S."/>
            <person name="Reddy T.B.K."/>
            <person name="Daum C."/>
            <person name="Copeland A."/>
            <person name="Chen I.A."/>
            <person name="Ivanova N.N."/>
            <person name="Kyrpides N.C."/>
            <person name="Shapiro N."/>
            <person name="Eloe-Fadrosh E.A."/>
            <person name="Pietrasiak N."/>
        </authorList>
    </citation>
    <scope>NUCLEOTIDE SEQUENCE</scope>
    <source>
        <strain evidence="1">CPER-KK1</strain>
    </source>
</reference>
<gene>
    <name evidence="1" type="ORF">KME25_12075</name>
</gene>
<dbReference type="AlphaFoldDB" id="A0A951PK84"/>
<organism evidence="1 2">
    <name type="scientific">Symplocastrum torsivum CPER-KK1</name>
    <dbReference type="NCBI Taxonomy" id="450513"/>
    <lineage>
        <taxon>Bacteria</taxon>
        <taxon>Bacillati</taxon>
        <taxon>Cyanobacteriota</taxon>
        <taxon>Cyanophyceae</taxon>
        <taxon>Oscillatoriophycideae</taxon>
        <taxon>Oscillatoriales</taxon>
        <taxon>Microcoleaceae</taxon>
        <taxon>Symplocastrum</taxon>
    </lineage>
</organism>
<dbReference type="EMBL" id="JAHHIF010000013">
    <property type="protein sequence ID" value="MBW4545166.1"/>
    <property type="molecule type" value="Genomic_DNA"/>
</dbReference>
<reference evidence="1" key="1">
    <citation type="submission" date="2021-05" db="EMBL/GenBank/DDBJ databases">
        <authorList>
            <person name="Pietrasiak N."/>
            <person name="Ward R."/>
            <person name="Stajich J.E."/>
            <person name="Kurbessoian T."/>
        </authorList>
    </citation>
    <scope>NUCLEOTIDE SEQUENCE</scope>
    <source>
        <strain evidence="1">CPER-KK1</strain>
    </source>
</reference>
<name>A0A951PK84_9CYAN</name>
<sequence length="48" mass="5366">MTQKRIAKMRSRMRPDPILVSSINIKAELSPFIVYCATPDDTTQAIAS</sequence>
<dbReference type="Proteomes" id="UP000753908">
    <property type="component" value="Unassembled WGS sequence"/>
</dbReference>
<evidence type="ECO:0000313" key="2">
    <source>
        <dbReference type="Proteomes" id="UP000753908"/>
    </source>
</evidence>